<evidence type="ECO:0000313" key="2">
    <source>
        <dbReference type="WBParaSite" id="PS1159_v2.g20075.t1"/>
    </source>
</evidence>
<dbReference type="WBParaSite" id="PS1159_v2.g20075.t1">
    <property type="protein sequence ID" value="PS1159_v2.g20075.t1"/>
    <property type="gene ID" value="PS1159_v2.g20075"/>
</dbReference>
<name>A0AC35FRI1_9BILA</name>
<reference evidence="2" key="1">
    <citation type="submission" date="2022-11" db="UniProtKB">
        <authorList>
            <consortium name="WormBaseParasite"/>
        </authorList>
    </citation>
    <scope>IDENTIFICATION</scope>
</reference>
<organism evidence="1 2">
    <name type="scientific">Panagrolaimus sp. PS1159</name>
    <dbReference type="NCBI Taxonomy" id="55785"/>
    <lineage>
        <taxon>Eukaryota</taxon>
        <taxon>Metazoa</taxon>
        <taxon>Ecdysozoa</taxon>
        <taxon>Nematoda</taxon>
        <taxon>Chromadorea</taxon>
        <taxon>Rhabditida</taxon>
        <taxon>Tylenchina</taxon>
        <taxon>Panagrolaimomorpha</taxon>
        <taxon>Panagrolaimoidea</taxon>
        <taxon>Panagrolaimidae</taxon>
        <taxon>Panagrolaimus</taxon>
    </lineage>
</organism>
<evidence type="ECO:0000313" key="1">
    <source>
        <dbReference type="Proteomes" id="UP000887580"/>
    </source>
</evidence>
<proteinExistence type="predicted"/>
<accession>A0AC35FRI1</accession>
<protein>
    <submittedName>
        <fullName evidence="2">Nuclear receptor domain-containing protein</fullName>
    </submittedName>
</protein>
<sequence>MFQISSEQQPSCASFSRPESDCKQQMSSQRQTPMESDFEIERCNVCHDKAIGKHYGISACNGCKGFFRRT</sequence>
<dbReference type="Proteomes" id="UP000887580">
    <property type="component" value="Unplaced"/>
</dbReference>